<dbReference type="EMBL" id="BAABAU010000004">
    <property type="protein sequence ID" value="GAA4267585.1"/>
    <property type="molecule type" value="Genomic_DNA"/>
</dbReference>
<organism evidence="2 3">
    <name type="scientific">Frondihabitans peucedani</name>
    <dbReference type="NCBI Taxonomy" id="598626"/>
    <lineage>
        <taxon>Bacteria</taxon>
        <taxon>Bacillati</taxon>
        <taxon>Actinomycetota</taxon>
        <taxon>Actinomycetes</taxon>
        <taxon>Micrococcales</taxon>
        <taxon>Microbacteriaceae</taxon>
        <taxon>Frondihabitans</taxon>
    </lineage>
</organism>
<sequence length="194" mass="21270">MTEAELPRATNRHLWWRTSWAVGIGAVVGGVLTILLIHRHPPTVLSVVAGVLTVGGYAGFFAMYPSNVIRADELRVPLAGRDRTTRRAIRRAVFAPQGKTDPALTADDHRRAVEYADAFWLNQPVLLVHSQLLLVGVIGTQLLPSFGADSWDVWFRVISFTILPALIVAASIVGILRIRRAAAFSRTQRAATTL</sequence>
<comment type="caution">
    <text evidence="2">The sequence shown here is derived from an EMBL/GenBank/DDBJ whole genome shotgun (WGS) entry which is preliminary data.</text>
</comment>
<dbReference type="Proteomes" id="UP001501594">
    <property type="component" value="Unassembled WGS sequence"/>
</dbReference>
<dbReference type="RefSeq" id="WP_344797984.1">
    <property type="nucleotide sequence ID" value="NZ_BAABAU010000004.1"/>
</dbReference>
<feature type="transmembrane region" description="Helical" evidence="1">
    <location>
        <begin position="20"/>
        <end position="37"/>
    </location>
</feature>
<feature type="transmembrane region" description="Helical" evidence="1">
    <location>
        <begin position="153"/>
        <end position="176"/>
    </location>
</feature>
<name>A0ABP8E5T4_9MICO</name>
<keyword evidence="1" id="KW-0812">Transmembrane</keyword>
<protein>
    <submittedName>
        <fullName evidence="2">Uncharacterized protein</fullName>
    </submittedName>
</protein>
<keyword evidence="1" id="KW-1133">Transmembrane helix</keyword>
<evidence type="ECO:0000256" key="1">
    <source>
        <dbReference type="SAM" id="Phobius"/>
    </source>
</evidence>
<accession>A0ABP8E5T4</accession>
<keyword evidence="1" id="KW-0472">Membrane</keyword>
<feature type="transmembrane region" description="Helical" evidence="1">
    <location>
        <begin position="44"/>
        <end position="64"/>
    </location>
</feature>
<proteinExistence type="predicted"/>
<gene>
    <name evidence="2" type="ORF">GCM10022256_31970</name>
</gene>
<keyword evidence="3" id="KW-1185">Reference proteome</keyword>
<evidence type="ECO:0000313" key="3">
    <source>
        <dbReference type="Proteomes" id="UP001501594"/>
    </source>
</evidence>
<reference evidence="3" key="1">
    <citation type="journal article" date="2019" name="Int. J. Syst. Evol. Microbiol.">
        <title>The Global Catalogue of Microorganisms (GCM) 10K type strain sequencing project: providing services to taxonomists for standard genome sequencing and annotation.</title>
        <authorList>
            <consortium name="The Broad Institute Genomics Platform"/>
            <consortium name="The Broad Institute Genome Sequencing Center for Infectious Disease"/>
            <person name="Wu L."/>
            <person name="Ma J."/>
        </authorList>
    </citation>
    <scope>NUCLEOTIDE SEQUENCE [LARGE SCALE GENOMIC DNA]</scope>
    <source>
        <strain evidence="3">JCM 17442</strain>
    </source>
</reference>
<evidence type="ECO:0000313" key="2">
    <source>
        <dbReference type="EMBL" id="GAA4267585.1"/>
    </source>
</evidence>